<gene>
    <name evidence="2" type="ORF">Pcinc_039658</name>
</gene>
<accession>A0AAE1BNH2</accession>
<evidence type="ECO:0000256" key="1">
    <source>
        <dbReference type="SAM" id="Phobius"/>
    </source>
</evidence>
<keyword evidence="3" id="KW-1185">Reference proteome</keyword>
<proteinExistence type="predicted"/>
<reference evidence="2" key="1">
    <citation type="submission" date="2023-10" db="EMBL/GenBank/DDBJ databases">
        <title>Genome assemblies of two species of porcelain crab, Petrolisthes cinctipes and Petrolisthes manimaculis (Anomura: Porcellanidae).</title>
        <authorList>
            <person name="Angst P."/>
        </authorList>
    </citation>
    <scope>NUCLEOTIDE SEQUENCE</scope>
    <source>
        <strain evidence="2">PB745_01</strain>
        <tissue evidence="2">Gill</tissue>
    </source>
</reference>
<dbReference type="AlphaFoldDB" id="A0AAE1BNH2"/>
<protein>
    <submittedName>
        <fullName evidence="2">Uncharacterized protein</fullName>
    </submittedName>
</protein>
<sequence>MCRAQDCMAILPPLPHPLSFFPTFLCPCHFPYYSPATSPTTPLPLPLLLPCHFPYYSPATSPTTPLPLPLQLSPATSPTTPLPLLLPNPQPLSLLISLLQSLAAPVTVPIYVSVYFSLPFLPLILSLLLSLLLSTLMPLPVPFSVLPIPATISVSLRPCPGPSYPVPSSAPYAVPVIMSSLVSCRCPLPLL</sequence>
<organism evidence="2 3">
    <name type="scientific">Petrolisthes cinctipes</name>
    <name type="common">Flat porcelain crab</name>
    <dbReference type="NCBI Taxonomy" id="88211"/>
    <lineage>
        <taxon>Eukaryota</taxon>
        <taxon>Metazoa</taxon>
        <taxon>Ecdysozoa</taxon>
        <taxon>Arthropoda</taxon>
        <taxon>Crustacea</taxon>
        <taxon>Multicrustacea</taxon>
        <taxon>Malacostraca</taxon>
        <taxon>Eumalacostraca</taxon>
        <taxon>Eucarida</taxon>
        <taxon>Decapoda</taxon>
        <taxon>Pleocyemata</taxon>
        <taxon>Anomura</taxon>
        <taxon>Galatheoidea</taxon>
        <taxon>Porcellanidae</taxon>
        <taxon>Petrolisthes</taxon>
    </lineage>
</organism>
<name>A0AAE1BNH2_PETCI</name>
<feature type="transmembrane region" description="Helical" evidence="1">
    <location>
        <begin position="120"/>
        <end position="139"/>
    </location>
</feature>
<keyword evidence="1" id="KW-1133">Transmembrane helix</keyword>
<dbReference type="Proteomes" id="UP001286313">
    <property type="component" value="Unassembled WGS sequence"/>
</dbReference>
<keyword evidence="1" id="KW-0812">Transmembrane</keyword>
<comment type="caution">
    <text evidence="2">The sequence shown here is derived from an EMBL/GenBank/DDBJ whole genome shotgun (WGS) entry which is preliminary data.</text>
</comment>
<dbReference type="EMBL" id="JAWQEG010006814">
    <property type="protein sequence ID" value="KAK3853823.1"/>
    <property type="molecule type" value="Genomic_DNA"/>
</dbReference>
<evidence type="ECO:0000313" key="2">
    <source>
        <dbReference type="EMBL" id="KAK3853823.1"/>
    </source>
</evidence>
<keyword evidence="1" id="KW-0472">Membrane</keyword>
<evidence type="ECO:0000313" key="3">
    <source>
        <dbReference type="Proteomes" id="UP001286313"/>
    </source>
</evidence>